<dbReference type="AlphaFoldDB" id="A0A3B0XKM4"/>
<proteinExistence type="predicted"/>
<gene>
    <name evidence="1" type="ORF">MNBD_GAMMA08-2988</name>
</gene>
<protein>
    <submittedName>
        <fullName evidence="1">Uncharacterized protein</fullName>
    </submittedName>
</protein>
<organism evidence="1">
    <name type="scientific">hydrothermal vent metagenome</name>
    <dbReference type="NCBI Taxonomy" id="652676"/>
    <lineage>
        <taxon>unclassified sequences</taxon>
        <taxon>metagenomes</taxon>
        <taxon>ecological metagenomes</taxon>
    </lineage>
</organism>
<sequence length="70" mass="8320">MSLLKPDLENINVPNWVRFIAQDADGAWWGYSVEPLQNHRGWYENEVGEHIKLLQTAEQKHWQQCVFKVQ</sequence>
<dbReference type="EMBL" id="UOFH01000310">
    <property type="protein sequence ID" value="VAW65250.1"/>
    <property type="molecule type" value="Genomic_DNA"/>
</dbReference>
<name>A0A3B0XKM4_9ZZZZ</name>
<reference evidence="1" key="1">
    <citation type="submission" date="2018-06" db="EMBL/GenBank/DDBJ databases">
        <authorList>
            <person name="Zhirakovskaya E."/>
        </authorList>
    </citation>
    <scope>NUCLEOTIDE SEQUENCE</scope>
</reference>
<accession>A0A3B0XKM4</accession>
<evidence type="ECO:0000313" key="1">
    <source>
        <dbReference type="EMBL" id="VAW65250.1"/>
    </source>
</evidence>